<keyword evidence="6" id="KW-0479">Metal-binding</keyword>
<dbReference type="InterPro" id="IPR036135">
    <property type="entry name" value="MoeA_linker/N_sf"/>
</dbReference>
<comment type="pathway">
    <text evidence="2 6">Cofactor biosynthesis; molybdopterin biosynthesis.</text>
</comment>
<dbReference type="AlphaFoldDB" id="A0A660SP87"/>
<dbReference type="SUPFAM" id="SSF63882">
    <property type="entry name" value="MoeA N-terminal region -like"/>
    <property type="match status" value="1"/>
</dbReference>
<comment type="cofactor">
    <cofactor evidence="6">
        <name>Mg(2+)</name>
        <dbReference type="ChEBI" id="CHEBI:18420"/>
    </cofactor>
</comment>
<comment type="caution">
    <text evidence="8">The sequence shown here is derived from an EMBL/GenBank/DDBJ whole genome shotgun (WGS) entry which is preliminary data.</text>
</comment>
<dbReference type="InterPro" id="IPR005111">
    <property type="entry name" value="MoeA_C_domain_IV"/>
</dbReference>
<dbReference type="InterPro" id="IPR036425">
    <property type="entry name" value="MoaB/Mog-like_dom_sf"/>
</dbReference>
<dbReference type="InterPro" id="IPR036688">
    <property type="entry name" value="MoeA_C_domain_IV_sf"/>
</dbReference>
<dbReference type="Gene3D" id="3.40.980.10">
    <property type="entry name" value="MoaB/Mog-like domain"/>
    <property type="match status" value="1"/>
</dbReference>
<dbReference type="SMART" id="SM00852">
    <property type="entry name" value="MoCF_biosynth"/>
    <property type="match status" value="1"/>
</dbReference>
<evidence type="ECO:0000256" key="3">
    <source>
        <dbReference type="ARBA" id="ARBA00010763"/>
    </source>
</evidence>
<protein>
    <recommendedName>
        <fullName evidence="6">Molybdopterin molybdenumtransferase</fullName>
        <ecNumber evidence="6">2.10.1.1</ecNumber>
    </recommendedName>
</protein>
<evidence type="ECO:0000256" key="1">
    <source>
        <dbReference type="ARBA" id="ARBA00002901"/>
    </source>
</evidence>
<comment type="similarity">
    <text evidence="3 6">Belongs to the MoeA family.</text>
</comment>
<dbReference type="Proteomes" id="UP000271125">
    <property type="component" value="Unassembled WGS sequence"/>
</dbReference>
<dbReference type="SUPFAM" id="SSF53218">
    <property type="entry name" value="Molybdenum cofactor biosynthesis proteins"/>
    <property type="match status" value="1"/>
</dbReference>
<dbReference type="InterPro" id="IPR038987">
    <property type="entry name" value="MoeA-like"/>
</dbReference>
<reference evidence="8 9" key="1">
    <citation type="submission" date="2018-06" db="EMBL/GenBank/DDBJ databases">
        <title>Extensive metabolic versatility and redundancy in microbially diverse, dynamic hydrothermal sediments.</title>
        <authorList>
            <person name="Dombrowski N."/>
            <person name="Teske A."/>
            <person name="Baker B.J."/>
        </authorList>
    </citation>
    <scope>NUCLEOTIDE SEQUENCE [LARGE SCALE GENOMIC DNA]</scope>
    <source>
        <strain evidence="8">B10_G13</strain>
    </source>
</reference>
<name>A0A660SP87_UNCT6</name>
<dbReference type="GO" id="GO:0046872">
    <property type="term" value="F:metal ion binding"/>
    <property type="evidence" value="ECO:0007669"/>
    <property type="project" value="UniProtKB-UniRule"/>
</dbReference>
<evidence type="ECO:0000313" key="8">
    <source>
        <dbReference type="EMBL" id="RKX72607.1"/>
    </source>
</evidence>
<dbReference type="Pfam" id="PF00994">
    <property type="entry name" value="MoCF_biosynth"/>
    <property type="match status" value="1"/>
</dbReference>
<dbReference type="Pfam" id="PF03453">
    <property type="entry name" value="MoeA_N"/>
    <property type="match status" value="1"/>
</dbReference>
<dbReference type="EC" id="2.10.1.1" evidence="6"/>
<dbReference type="Gene3D" id="2.40.340.10">
    <property type="entry name" value="MoeA, C-terminal, domain IV"/>
    <property type="match status" value="1"/>
</dbReference>
<accession>A0A660SP87</accession>
<dbReference type="Pfam" id="PF03454">
    <property type="entry name" value="MoeA_C"/>
    <property type="match status" value="1"/>
</dbReference>
<dbReference type="SUPFAM" id="SSF63867">
    <property type="entry name" value="MoeA C-terminal domain-like"/>
    <property type="match status" value="1"/>
</dbReference>
<dbReference type="Gene3D" id="3.90.105.10">
    <property type="entry name" value="Molybdopterin biosynthesis moea protein, domain 2"/>
    <property type="match status" value="1"/>
</dbReference>
<dbReference type="EMBL" id="QNBD01000007">
    <property type="protein sequence ID" value="RKX72607.1"/>
    <property type="molecule type" value="Genomic_DNA"/>
</dbReference>
<evidence type="ECO:0000256" key="6">
    <source>
        <dbReference type="RuleBase" id="RU365090"/>
    </source>
</evidence>
<evidence type="ECO:0000256" key="2">
    <source>
        <dbReference type="ARBA" id="ARBA00005046"/>
    </source>
</evidence>
<evidence type="ECO:0000313" key="9">
    <source>
        <dbReference type="Proteomes" id="UP000271125"/>
    </source>
</evidence>
<feature type="domain" description="MoaB/Mog" evidence="7">
    <location>
        <begin position="187"/>
        <end position="327"/>
    </location>
</feature>
<dbReference type="Gene3D" id="2.170.190.11">
    <property type="entry name" value="Molybdopterin biosynthesis moea protein, domain 3"/>
    <property type="match status" value="1"/>
</dbReference>
<keyword evidence="6" id="KW-0460">Magnesium</keyword>
<comment type="function">
    <text evidence="1 6">Catalyzes the insertion of molybdate into adenylated molybdopterin with the concomitant release of AMP.</text>
</comment>
<proteinExistence type="inferred from homology"/>
<comment type="catalytic activity">
    <reaction evidence="5">
        <text>adenylyl-molybdopterin + molybdate = Mo-molybdopterin + AMP + H(+)</text>
        <dbReference type="Rhea" id="RHEA:35047"/>
        <dbReference type="ChEBI" id="CHEBI:15378"/>
        <dbReference type="ChEBI" id="CHEBI:36264"/>
        <dbReference type="ChEBI" id="CHEBI:62727"/>
        <dbReference type="ChEBI" id="CHEBI:71302"/>
        <dbReference type="ChEBI" id="CHEBI:456215"/>
        <dbReference type="EC" id="2.10.1.1"/>
    </reaction>
</comment>
<dbReference type="GO" id="GO:0061599">
    <property type="term" value="F:molybdopterin molybdotransferase activity"/>
    <property type="evidence" value="ECO:0007669"/>
    <property type="project" value="UniProtKB-UniRule"/>
</dbReference>
<sequence>MEFLKTGKRVFAIEDFIDRYRGFTSNGNLKVKLPNTIGRIVYKDIKTNIDVPGFTRSTVDGYTCLSIQTTGSNPNSPIPFQYGGELKIGKVNGNNIDKKKVYYIPTGALLPIEFDSVIMIEDIKKSGNTIYFEKTIFKGENVIFRGEDIKRGELIAKKGSVIRSVDIGVCASQGIESIDIYKKVKVAIIPTGIELANPGESIKESRIFDINSYMLNSLFGNYSYIESDVFDIIMDDEKELYEILKNNFDKYDLFIISGGSSKGIRDITINVIKKLGSPGVLTHGLDISPGKPTILSLCNKKPIFGSPGHPVSSYISTRFVILPIIKYIAGINKIYENNLRIVEIGEDIPSKPGIEHYYSIKLSDGLAYPIYSQSGMISSLCKADGIIVIPYDKEGLYKGEYVEYYSIK</sequence>
<evidence type="ECO:0000259" key="7">
    <source>
        <dbReference type="SMART" id="SM00852"/>
    </source>
</evidence>
<dbReference type="GO" id="GO:0006777">
    <property type="term" value="P:Mo-molybdopterin cofactor biosynthetic process"/>
    <property type="evidence" value="ECO:0007669"/>
    <property type="project" value="UniProtKB-UniRule"/>
</dbReference>
<evidence type="ECO:0000256" key="4">
    <source>
        <dbReference type="ARBA" id="ARBA00023150"/>
    </source>
</evidence>
<dbReference type="InterPro" id="IPR005110">
    <property type="entry name" value="MoeA_linker/N"/>
</dbReference>
<dbReference type="InterPro" id="IPR001453">
    <property type="entry name" value="MoaB/Mog_dom"/>
</dbReference>
<keyword evidence="4 6" id="KW-0501">Molybdenum cofactor biosynthesis</keyword>
<dbReference type="CDD" id="cd00887">
    <property type="entry name" value="MoeA"/>
    <property type="match status" value="1"/>
</dbReference>
<dbReference type="PANTHER" id="PTHR10192:SF5">
    <property type="entry name" value="GEPHYRIN"/>
    <property type="match status" value="1"/>
</dbReference>
<dbReference type="PANTHER" id="PTHR10192">
    <property type="entry name" value="MOLYBDOPTERIN BIOSYNTHESIS PROTEIN"/>
    <property type="match status" value="1"/>
</dbReference>
<dbReference type="UniPathway" id="UPA00344"/>
<keyword evidence="6" id="KW-0500">Molybdenum</keyword>
<gene>
    <name evidence="8" type="ORF">DRP43_00275</name>
</gene>
<organism evidence="8 9">
    <name type="scientific">candidate division TA06 bacterium</name>
    <dbReference type="NCBI Taxonomy" id="2250710"/>
    <lineage>
        <taxon>Bacteria</taxon>
        <taxon>Bacteria division TA06</taxon>
    </lineage>
</organism>
<dbReference type="GO" id="GO:0005829">
    <property type="term" value="C:cytosol"/>
    <property type="evidence" value="ECO:0007669"/>
    <property type="project" value="TreeGrafter"/>
</dbReference>
<keyword evidence="6" id="KW-0808">Transferase</keyword>
<evidence type="ECO:0000256" key="5">
    <source>
        <dbReference type="ARBA" id="ARBA00047317"/>
    </source>
</evidence>